<feature type="region of interest" description="Disordered" evidence="2">
    <location>
        <begin position="412"/>
        <end position="437"/>
    </location>
</feature>
<feature type="region of interest" description="Disordered" evidence="2">
    <location>
        <begin position="346"/>
        <end position="375"/>
    </location>
</feature>
<protein>
    <submittedName>
        <fullName evidence="3">CCDC83 protein</fullName>
    </submittedName>
</protein>
<feature type="region of interest" description="Disordered" evidence="2">
    <location>
        <begin position="304"/>
        <end position="333"/>
    </location>
</feature>
<dbReference type="Proteomes" id="UP000838412">
    <property type="component" value="Chromosome 1"/>
</dbReference>
<dbReference type="OrthoDB" id="10005859at2759"/>
<keyword evidence="4" id="KW-1185">Reference proteome</keyword>
<feature type="region of interest" description="Disordered" evidence="2">
    <location>
        <begin position="1"/>
        <end position="28"/>
    </location>
</feature>
<gene>
    <name evidence="3" type="primary">CCDC83</name>
    <name evidence="3" type="ORF">BLAG_LOCUS249</name>
</gene>
<keyword evidence="1" id="KW-0175">Coiled coil</keyword>
<evidence type="ECO:0000256" key="1">
    <source>
        <dbReference type="SAM" id="Coils"/>
    </source>
</evidence>
<dbReference type="AlphaFoldDB" id="A0A8J9V9V8"/>
<feature type="coiled-coil region" evidence="1">
    <location>
        <begin position="39"/>
        <end position="76"/>
    </location>
</feature>
<feature type="compositionally biased region" description="Acidic residues" evidence="2">
    <location>
        <begin position="351"/>
        <end position="368"/>
    </location>
</feature>
<name>A0A8J9V9V8_BRALA</name>
<dbReference type="PANTHER" id="PTHR21468:SF1">
    <property type="entry name" value="COILED-COIL DOMAIN-CONTAINING PROTEIN 83"/>
    <property type="match status" value="1"/>
</dbReference>
<reference evidence="3" key="1">
    <citation type="submission" date="2022-01" db="EMBL/GenBank/DDBJ databases">
        <authorList>
            <person name="Braso-Vives M."/>
        </authorList>
    </citation>
    <scope>NUCLEOTIDE SEQUENCE</scope>
</reference>
<evidence type="ECO:0000313" key="3">
    <source>
        <dbReference type="EMBL" id="CAH1226252.1"/>
    </source>
</evidence>
<dbReference type="PANTHER" id="PTHR21468">
    <property type="entry name" value="HSD9"/>
    <property type="match status" value="1"/>
</dbReference>
<accession>A0A8J9V9V8</accession>
<organism evidence="3 4">
    <name type="scientific">Branchiostoma lanceolatum</name>
    <name type="common">Common lancelet</name>
    <name type="synonym">Amphioxus lanceolatum</name>
    <dbReference type="NCBI Taxonomy" id="7740"/>
    <lineage>
        <taxon>Eukaryota</taxon>
        <taxon>Metazoa</taxon>
        <taxon>Chordata</taxon>
        <taxon>Cephalochordata</taxon>
        <taxon>Leptocardii</taxon>
        <taxon>Amphioxiformes</taxon>
        <taxon>Branchiostomatidae</taxon>
        <taxon>Branchiostoma</taxon>
    </lineage>
</organism>
<feature type="compositionally biased region" description="Basic residues" evidence="2">
    <location>
        <begin position="1"/>
        <end position="20"/>
    </location>
</feature>
<proteinExistence type="predicted"/>
<evidence type="ECO:0000256" key="2">
    <source>
        <dbReference type="SAM" id="MobiDB-lite"/>
    </source>
</evidence>
<sequence>MGKKKKGGGKKGKKGKKKSGKGGGEENMSLREAILAFQIEVKNKAVEEFVAEINGLEDKNRRHKERNNRLKDEQALHIRTLLKQAKERDKELDQETVVGREKVDSTMKDKWKAIRSEDRSVEDLKTDIEEMEKELADQLKVVEYWRKYRDDGRYEHAKQIKLLEQELQDMQVNFDEMSSHLQRSLDLAKEKISNYMDLTLQQQRENASERAMTHLDKHSTQEVKDNDWLKHEAELHREEVRTLRKFVEVLEKENLTILSQLFECRIEDLKISRNFYLTQFSDSDALDEQTGMLEMDLAQLAIGKTPVDKLRPEEGSESTSSAGSERRSRPRSAVVKAVEERVFAIKARGEEEGEESSSSSSEEEEEEVFAEHTDGRDMDALDNYLFFEEEDFEDYLQLGPLELKLLNVTGTKKPLHRPAKPSQEDIASGLTATPASQKRWPVTQEMMQTILSE</sequence>
<evidence type="ECO:0000313" key="4">
    <source>
        <dbReference type="Proteomes" id="UP000838412"/>
    </source>
</evidence>
<dbReference type="EMBL" id="OV696686">
    <property type="protein sequence ID" value="CAH1226252.1"/>
    <property type="molecule type" value="Genomic_DNA"/>
</dbReference>
<feature type="coiled-coil region" evidence="1">
    <location>
        <begin position="114"/>
        <end position="180"/>
    </location>
</feature>
<dbReference type="InterPro" id="IPR026702">
    <property type="entry name" value="CCDC83"/>
</dbReference>